<dbReference type="Pfam" id="PF20473">
    <property type="entry name" value="MmeI_Mtase"/>
    <property type="match status" value="1"/>
</dbReference>
<evidence type="ECO:0000259" key="6">
    <source>
        <dbReference type="Pfam" id="PF20465"/>
    </source>
</evidence>
<dbReference type="InterPro" id="IPR046819">
    <property type="entry name" value="MmeI_hel"/>
</dbReference>
<evidence type="ECO:0000256" key="1">
    <source>
        <dbReference type="ARBA" id="ARBA00011900"/>
    </source>
</evidence>
<proteinExistence type="predicted"/>
<dbReference type="PANTHER" id="PTHR33841:SF1">
    <property type="entry name" value="DNA METHYLTRANSFERASE A"/>
    <property type="match status" value="1"/>
</dbReference>
<name>A0ABS6XMF8_9SPHN</name>
<evidence type="ECO:0000256" key="2">
    <source>
        <dbReference type="ARBA" id="ARBA00022603"/>
    </source>
</evidence>
<dbReference type="EC" id="2.1.1.72" evidence="1"/>
<feature type="domain" description="MmeI-like helicase spacer" evidence="6">
    <location>
        <begin position="172"/>
        <end position="265"/>
    </location>
</feature>
<organism evidence="10 11">
    <name type="scientific">Stakelama flava</name>
    <dbReference type="NCBI Taxonomy" id="2860338"/>
    <lineage>
        <taxon>Bacteria</taxon>
        <taxon>Pseudomonadati</taxon>
        <taxon>Pseudomonadota</taxon>
        <taxon>Alphaproteobacteria</taxon>
        <taxon>Sphingomonadales</taxon>
        <taxon>Sphingomonadaceae</taxon>
        <taxon>Stakelama</taxon>
    </lineage>
</organism>
<sequence>MNAVEIEEAVSDLVLQPFDAAEFPFQFLAAFGNKATTIKRLRSGSTNQSDVDGGVLQRNNIHIAVAPAGEVGETLAALRASPKTASAKAKFLLATDGETVEAEDLVGGDVIACDYAELPQNFAMFLPLAGISTVKEIKNNPIDVKATGRLNKLYVELLKDNPGWATEDKRRELNQFMARLIFCFFAEDTGIFRENQFTATITQMSHAGHGSGEGQWGNTHEVLTELFRAMDTPVTHEGNLDPRYRQAANIRPYADVFPYVNGGLFTGAFDAPRFSRTARAYLLRAGELDWREINPDIFGSMIQAVAEDDERGELGMHYTSVPNILKVLNPLFLDDLREQLEAAGDSKQKLRNLRKRLGNIRVFDPACGSGNFLVIAYKEMRAIEAQIVERLGGEANLKLAERRSVIPLSNFYGIEIKGFAAEIARLALLIAEFQADCLYLSQQEARAMVLPLHKTGQITVGNALRLDWLQVCPPVVAQVVEEQDLAGPTGRMVLEENGTGEGAAVETYICGNPPFKGARKQSAQQKEDLRGIFGGGNEYKDADYVIGWYLKANKFSIAVPSDFAFVSTNSIAQGDQVSILWSRLYAAGKSIAFAHTSFPWANSALHNAGVHCVIVGVNSGNSSKRTIFSDEEKRVVESISPYLLPGAETYVTSSNMPLAVDLPKMISGNMARDDGQLILDDAEKEELVSADGRARPLVRRLLGTRELVQGSNRWCLWIDDDQLSVANSIPEVRARIERVAAFRSASKALTTQAYARIPHKFAQRCHRATMAIAVPKNTPPNRTHITPTFVSSSEIVTDLAFVIYGAEPWLMAILCSKLHEVWAKTVSGGLGSGLRYSASISYHTFPAPKLTEQDKADLTRTAENILLAREAHFPATIADLYDPEAMPDDLRRAHEENDEVLERIYIGRRFRNDTERLENLFDLYTKMTANAVPRGKGAKKGKAAR</sequence>
<keyword evidence="11" id="KW-1185">Reference proteome</keyword>
<evidence type="ECO:0000259" key="9">
    <source>
        <dbReference type="Pfam" id="PF20473"/>
    </source>
</evidence>
<evidence type="ECO:0000259" key="5">
    <source>
        <dbReference type="Pfam" id="PF20464"/>
    </source>
</evidence>
<evidence type="ECO:0000313" key="11">
    <source>
        <dbReference type="Proteomes" id="UP001197214"/>
    </source>
</evidence>
<evidence type="ECO:0000259" key="7">
    <source>
        <dbReference type="Pfam" id="PF20466"/>
    </source>
</evidence>
<dbReference type="Pfam" id="PF20466">
    <property type="entry name" value="MmeI_TRD"/>
    <property type="match status" value="1"/>
</dbReference>
<dbReference type="EMBL" id="JAHWZX010000009">
    <property type="protein sequence ID" value="MBW4331387.1"/>
    <property type="molecule type" value="Genomic_DNA"/>
</dbReference>
<comment type="caution">
    <text evidence="10">The sequence shown here is derived from an EMBL/GenBank/DDBJ whole genome shotgun (WGS) entry which is preliminary data.</text>
</comment>
<dbReference type="InterPro" id="IPR046816">
    <property type="entry name" value="MmeI_Mtase"/>
</dbReference>
<evidence type="ECO:0000259" key="8">
    <source>
        <dbReference type="Pfam" id="PF20467"/>
    </source>
</evidence>
<dbReference type="PANTHER" id="PTHR33841">
    <property type="entry name" value="DNA METHYLTRANSFERASE YEEA-RELATED"/>
    <property type="match status" value="1"/>
</dbReference>
<dbReference type="Pfam" id="PF20467">
    <property type="entry name" value="MmeI_C"/>
    <property type="match status" value="1"/>
</dbReference>
<feature type="domain" description="MmeI-like target recognition" evidence="7">
    <location>
        <begin position="646"/>
        <end position="850"/>
    </location>
</feature>
<gene>
    <name evidence="10" type="ORF">KY084_10940</name>
</gene>
<evidence type="ECO:0000256" key="3">
    <source>
        <dbReference type="ARBA" id="ARBA00022679"/>
    </source>
</evidence>
<feature type="domain" description="MmeI-like C-terminal" evidence="8">
    <location>
        <begin position="854"/>
        <end position="930"/>
    </location>
</feature>
<comment type="catalytic activity">
    <reaction evidence="4">
        <text>a 2'-deoxyadenosine in DNA + S-adenosyl-L-methionine = an N(6)-methyl-2'-deoxyadenosine in DNA + S-adenosyl-L-homocysteine + H(+)</text>
        <dbReference type="Rhea" id="RHEA:15197"/>
        <dbReference type="Rhea" id="RHEA-COMP:12418"/>
        <dbReference type="Rhea" id="RHEA-COMP:12419"/>
        <dbReference type="ChEBI" id="CHEBI:15378"/>
        <dbReference type="ChEBI" id="CHEBI:57856"/>
        <dbReference type="ChEBI" id="CHEBI:59789"/>
        <dbReference type="ChEBI" id="CHEBI:90615"/>
        <dbReference type="ChEBI" id="CHEBI:90616"/>
        <dbReference type="EC" id="2.1.1.72"/>
    </reaction>
</comment>
<keyword evidence="3" id="KW-0808">Transferase</keyword>
<evidence type="ECO:0000313" key="10">
    <source>
        <dbReference type="EMBL" id="MBW4331387.1"/>
    </source>
</evidence>
<dbReference type="Proteomes" id="UP001197214">
    <property type="component" value="Unassembled WGS sequence"/>
</dbReference>
<dbReference type="InterPro" id="IPR046818">
    <property type="entry name" value="MmeI_C"/>
</dbReference>
<reference evidence="10 11" key="1">
    <citation type="submission" date="2021-07" db="EMBL/GenBank/DDBJ databases">
        <title>Stakelama flava sp. nov., a novel endophytic bacterium isolated from branch of Kandelia candel.</title>
        <authorList>
            <person name="Tuo L."/>
        </authorList>
    </citation>
    <scope>NUCLEOTIDE SEQUENCE [LARGE SCALE GENOMIC DNA]</scope>
    <source>
        <strain evidence="10 11">CBK3Z-3</strain>
    </source>
</reference>
<accession>A0ABS6XMF8</accession>
<feature type="domain" description="MmeI-like N-terminal" evidence="5">
    <location>
        <begin position="1"/>
        <end position="160"/>
    </location>
</feature>
<dbReference type="RefSeq" id="WP_219238496.1">
    <property type="nucleotide sequence ID" value="NZ_JAHWZX010000009.1"/>
</dbReference>
<dbReference type="InterPro" id="IPR050953">
    <property type="entry name" value="N4_N6_ade-DNA_methylase"/>
</dbReference>
<dbReference type="InterPro" id="IPR046817">
    <property type="entry name" value="MmeI_N"/>
</dbReference>
<evidence type="ECO:0000256" key="4">
    <source>
        <dbReference type="ARBA" id="ARBA00047942"/>
    </source>
</evidence>
<keyword evidence="2" id="KW-0489">Methyltransferase</keyword>
<feature type="domain" description="MmeI-like DNA-methyltransferase" evidence="9">
    <location>
        <begin position="340"/>
        <end position="628"/>
    </location>
</feature>
<protein>
    <recommendedName>
        <fullName evidence="1">site-specific DNA-methyltransferase (adenine-specific)</fullName>
        <ecNumber evidence="1">2.1.1.72</ecNumber>
    </recommendedName>
</protein>
<dbReference type="Pfam" id="PF20464">
    <property type="entry name" value="MmeI_N"/>
    <property type="match status" value="1"/>
</dbReference>
<dbReference type="InterPro" id="IPR046820">
    <property type="entry name" value="MmeI_TRD"/>
</dbReference>
<dbReference type="Pfam" id="PF20465">
    <property type="entry name" value="MmeI_hel"/>
    <property type="match status" value="1"/>
</dbReference>